<dbReference type="OrthoDB" id="3361566at2759"/>
<sequence>MGGKTLTPVVGLSLLGLLAGAATQYGAFFLSPDTSVRSLAETCQMPSRQKLATDVTRGSVPQLDNFLCIVMPFFQRSVSNRLNVGLYAVMIATVIPFLYRLSFQAVSPNRKTDLLGALPILVILSVGNAFGFGPWSCILAGLVWIPGTYVALKHSSAAVPPVPTPASNIYLCNLLFAFSTTVLAATIFGDPERPLWSHAALALQFASFSYMPVLYKNLTTPKVNAEDKARSVIRRYDAEGISYSFERTWSYYRKIAAVSAFTYWYGINRIIRGLVFEEGKFDAVSMFWVFDILGLWIAITLIVASEKLTVRSKSLTHPVTGASRSPLDIECDKAILKAPAGSPWLEKSTAGFITACLAGGPGFAASMWWCSGEEEAGWKARKAWREAVAVDGKKDK</sequence>
<dbReference type="InParanoid" id="A0A317XQG5"/>
<reference evidence="3 4" key="1">
    <citation type="journal article" date="2018" name="Mol. Biol. Evol.">
        <title>Broad Genomic Sampling Reveals a Smut Pathogenic Ancestry of the Fungal Clade Ustilaginomycotina.</title>
        <authorList>
            <person name="Kijpornyongpan T."/>
            <person name="Mondo S.J."/>
            <person name="Barry K."/>
            <person name="Sandor L."/>
            <person name="Lee J."/>
            <person name="Lipzen A."/>
            <person name="Pangilinan J."/>
            <person name="LaButti K."/>
            <person name="Hainaut M."/>
            <person name="Henrissat B."/>
            <person name="Grigoriev I.V."/>
            <person name="Spatafora J.W."/>
            <person name="Aime M.C."/>
        </authorList>
    </citation>
    <scope>NUCLEOTIDE SEQUENCE [LARGE SCALE GENOMIC DNA]</scope>
    <source>
        <strain evidence="3 4">MCA 3645</strain>
    </source>
</reference>
<keyword evidence="4" id="KW-1185">Reference proteome</keyword>
<proteinExistence type="predicted"/>
<keyword evidence="1" id="KW-0472">Membrane</keyword>
<keyword evidence="1" id="KW-1133">Transmembrane helix</keyword>
<gene>
    <name evidence="3" type="ORF">BCV70DRAFT_199785</name>
</gene>
<accession>A0A317XQG5</accession>
<feature type="transmembrane region" description="Helical" evidence="1">
    <location>
        <begin position="167"/>
        <end position="188"/>
    </location>
</feature>
<feature type="transmembrane region" description="Helical" evidence="1">
    <location>
        <begin position="195"/>
        <end position="215"/>
    </location>
</feature>
<name>A0A317XQG5_9BASI</name>
<dbReference type="AlphaFoldDB" id="A0A317XQG5"/>
<evidence type="ECO:0008006" key="5">
    <source>
        <dbReference type="Google" id="ProtNLM"/>
    </source>
</evidence>
<evidence type="ECO:0000256" key="1">
    <source>
        <dbReference type="SAM" id="Phobius"/>
    </source>
</evidence>
<feature type="transmembrane region" description="Helical" evidence="1">
    <location>
        <begin position="114"/>
        <end position="147"/>
    </location>
</feature>
<evidence type="ECO:0000313" key="3">
    <source>
        <dbReference type="EMBL" id="PWZ00507.1"/>
    </source>
</evidence>
<evidence type="ECO:0000256" key="2">
    <source>
        <dbReference type="SAM" id="SignalP"/>
    </source>
</evidence>
<feature type="transmembrane region" description="Helical" evidence="1">
    <location>
        <begin position="285"/>
        <end position="304"/>
    </location>
</feature>
<feature type="signal peptide" evidence="2">
    <location>
        <begin position="1"/>
        <end position="23"/>
    </location>
</feature>
<keyword evidence="2" id="KW-0732">Signal</keyword>
<evidence type="ECO:0000313" key="4">
    <source>
        <dbReference type="Proteomes" id="UP000246740"/>
    </source>
</evidence>
<dbReference type="EMBL" id="KZ819192">
    <property type="protein sequence ID" value="PWZ00507.1"/>
    <property type="molecule type" value="Genomic_DNA"/>
</dbReference>
<feature type="transmembrane region" description="Helical" evidence="1">
    <location>
        <begin position="84"/>
        <end position="102"/>
    </location>
</feature>
<dbReference type="Proteomes" id="UP000246740">
    <property type="component" value="Unassembled WGS sequence"/>
</dbReference>
<keyword evidence="1" id="KW-0812">Transmembrane</keyword>
<feature type="chain" id="PRO_5016399506" description="MFS general substrate transporter" evidence="2">
    <location>
        <begin position="24"/>
        <end position="396"/>
    </location>
</feature>
<protein>
    <recommendedName>
        <fullName evidence="5">MFS general substrate transporter</fullName>
    </recommendedName>
</protein>
<organism evidence="3 4">
    <name type="scientific">Testicularia cyperi</name>
    <dbReference type="NCBI Taxonomy" id="1882483"/>
    <lineage>
        <taxon>Eukaryota</taxon>
        <taxon>Fungi</taxon>
        <taxon>Dikarya</taxon>
        <taxon>Basidiomycota</taxon>
        <taxon>Ustilaginomycotina</taxon>
        <taxon>Ustilaginomycetes</taxon>
        <taxon>Ustilaginales</taxon>
        <taxon>Anthracoideaceae</taxon>
        <taxon>Testicularia</taxon>
    </lineage>
</organism>